<keyword evidence="9" id="KW-1185">Reference proteome</keyword>
<organism evidence="8 9">
    <name type="scientific">Salinadaptatus halalkaliphilus</name>
    <dbReference type="NCBI Taxonomy" id="2419781"/>
    <lineage>
        <taxon>Archaea</taxon>
        <taxon>Methanobacteriati</taxon>
        <taxon>Methanobacteriota</taxon>
        <taxon>Stenosarchaea group</taxon>
        <taxon>Halobacteria</taxon>
        <taxon>Halobacteriales</taxon>
        <taxon>Natrialbaceae</taxon>
        <taxon>Salinadaptatus</taxon>
    </lineage>
</organism>
<gene>
    <name evidence="8" type="ORF">D8Y22_07970</name>
</gene>
<dbReference type="GO" id="GO:0005524">
    <property type="term" value="F:ATP binding"/>
    <property type="evidence" value="ECO:0007669"/>
    <property type="project" value="UniProtKB-KW"/>
</dbReference>
<dbReference type="OrthoDB" id="8692at2157"/>
<keyword evidence="4" id="KW-0315">Glutamine amidotransferase</keyword>
<protein>
    <recommendedName>
        <fullName evidence="5">Putative asparagine synthetase [glutamine-hydrolyzing]</fullName>
        <ecNumber evidence="5">6.3.5.4</ecNumber>
    </recommendedName>
</protein>
<dbReference type="RefSeq" id="WP_141464176.1">
    <property type="nucleotide sequence ID" value="NZ_RBZW01000021.1"/>
</dbReference>
<evidence type="ECO:0000256" key="4">
    <source>
        <dbReference type="ARBA" id="ARBA00022962"/>
    </source>
</evidence>
<evidence type="ECO:0000256" key="1">
    <source>
        <dbReference type="ARBA" id="ARBA00005752"/>
    </source>
</evidence>
<dbReference type="Gene3D" id="3.40.50.620">
    <property type="entry name" value="HUPs"/>
    <property type="match status" value="1"/>
</dbReference>
<dbReference type="PANTHER" id="PTHR43284:SF1">
    <property type="entry name" value="ASPARAGINE SYNTHETASE"/>
    <property type="match status" value="1"/>
</dbReference>
<evidence type="ECO:0000256" key="6">
    <source>
        <dbReference type="PIRSR" id="PIRSR001589-2"/>
    </source>
</evidence>
<dbReference type="AlphaFoldDB" id="A0A4S3TNE1"/>
<dbReference type="CDD" id="cd01991">
    <property type="entry name" value="Asn_synthase_B_C"/>
    <property type="match status" value="1"/>
</dbReference>
<accession>A0A4S3TNE1</accession>
<dbReference type="Proteomes" id="UP000318864">
    <property type="component" value="Unassembled WGS sequence"/>
</dbReference>
<dbReference type="SUPFAM" id="SSF56235">
    <property type="entry name" value="N-terminal nucleophile aminohydrolases (Ntn hydrolases)"/>
    <property type="match status" value="1"/>
</dbReference>
<evidence type="ECO:0000256" key="2">
    <source>
        <dbReference type="ARBA" id="ARBA00022741"/>
    </source>
</evidence>
<sequence length="627" mass="71066">MSGIVACYRRTGEPIESTLLERLCERQRHRGPDGDGRWCDGHVGLGQQLLETTPESRYAALPTVDGDLALTADVRLDNRDELIATLELAGDPSRMPDGRLLLEAYREWGADCPSRLLGAFAFVVWDRDRGQLYCARDHVGVKPLYYYADEAWVVIASELPTLFELPALESVPDRRWIGNYLAGQLTDERATGYQRGGRLPPAHTLTVTETGSTRRRYWSVEDIDPLPPVSDDRYRRRFRDLFEDAVADRLRHQQRVGSLLSGGIDSSSIASVATQLRTDRNEPALPTFSAIFEDVPSCDEREFVEAVTAAGRFEPHYVRGDGFGPLADIDTVLEGFGRPFYPSLFMLVPRLYARASTAGVRAVLHGYGGDQVMGSDVRGYFRGLARRGNLLTLGRELRSYRRRYPWLSWTDVIWRDVLTSLVPEPLRRVYHARYDADRYLEQTIASIDQSFARRIDLDERLERARVRRPPDSQRALRQRALTRGEPTFNLELNDAAAAAVGVEPRYPYFDKRIVEFALALPPGETVVDGLDRTIVRDGLAGILPRAIRERDDKTEFSRNVVYGATRYDREYIDRTLFRDRPSIAPYVDLAGLEDAFENLRTGRASAGDARNLSMATTLERWHRDESS</sequence>
<comment type="similarity">
    <text evidence="1">Belongs to the asparagine synthetase family.</text>
</comment>
<dbReference type="GO" id="GO:0004066">
    <property type="term" value="F:asparagine synthase (glutamine-hydrolyzing) activity"/>
    <property type="evidence" value="ECO:0007669"/>
    <property type="project" value="UniProtKB-EC"/>
</dbReference>
<dbReference type="InterPro" id="IPR017932">
    <property type="entry name" value="GATase_2_dom"/>
</dbReference>
<name>A0A4S3TNE1_9EURY</name>
<evidence type="ECO:0000256" key="5">
    <source>
        <dbReference type="PIRNR" id="PIRNR001589"/>
    </source>
</evidence>
<evidence type="ECO:0000259" key="7">
    <source>
        <dbReference type="PROSITE" id="PS51278"/>
    </source>
</evidence>
<dbReference type="PIRSF" id="PIRSF001589">
    <property type="entry name" value="Asn_synthetase_glu-h"/>
    <property type="match status" value="1"/>
</dbReference>
<dbReference type="Gene3D" id="3.60.20.10">
    <property type="entry name" value="Glutamine Phosphoribosylpyrophosphate, subunit 1, domain 1"/>
    <property type="match status" value="1"/>
</dbReference>
<dbReference type="GO" id="GO:0006529">
    <property type="term" value="P:asparagine biosynthetic process"/>
    <property type="evidence" value="ECO:0007669"/>
    <property type="project" value="InterPro"/>
</dbReference>
<feature type="binding site" evidence="6">
    <location>
        <position position="97"/>
    </location>
    <ligand>
        <name>L-glutamine</name>
        <dbReference type="ChEBI" id="CHEBI:58359"/>
    </ligand>
</feature>
<dbReference type="Pfam" id="PF00733">
    <property type="entry name" value="Asn_synthase"/>
    <property type="match status" value="1"/>
</dbReference>
<dbReference type="InterPro" id="IPR006426">
    <property type="entry name" value="Asn_synth_AEB"/>
</dbReference>
<dbReference type="EC" id="6.3.5.4" evidence="5"/>
<dbReference type="SUPFAM" id="SSF52402">
    <property type="entry name" value="Adenine nucleotide alpha hydrolases-like"/>
    <property type="match status" value="1"/>
</dbReference>
<comment type="caution">
    <text evidence="8">The sequence shown here is derived from an EMBL/GenBank/DDBJ whole genome shotgun (WGS) entry which is preliminary data.</text>
</comment>
<dbReference type="CDD" id="cd00712">
    <property type="entry name" value="AsnB"/>
    <property type="match status" value="1"/>
</dbReference>
<evidence type="ECO:0000313" key="9">
    <source>
        <dbReference type="Proteomes" id="UP000318864"/>
    </source>
</evidence>
<dbReference type="InterPro" id="IPR001962">
    <property type="entry name" value="Asn_synthase"/>
</dbReference>
<dbReference type="InterPro" id="IPR014729">
    <property type="entry name" value="Rossmann-like_a/b/a_fold"/>
</dbReference>
<keyword evidence="3 5" id="KW-0067">ATP-binding</keyword>
<dbReference type="PROSITE" id="PS51278">
    <property type="entry name" value="GATASE_TYPE_2"/>
    <property type="match status" value="1"/>
</dbReference>
<dbReference type="InterPro" id="IPR033738">
    <property type="entry name" value="AsnB_N"/>
</dbReference>
<dbReference type="InterPro" id="IPR029055">
    <property type="entry name" value="Ntn_hydrolases_N"/>
</dbReference>
<dbReference type="Pfam" id="PF13537">
    <property type="entry name" value="GATase_7"/>
    <property type="match status" value="1"/>
</dbReference>
<feature type="binding site" evidence="6">
    <location>
        <position position="259"/>
    </location>
    <ligand>
        <name>ATP</name>
        <dbReference type="ChEBI" id="CHEBI:30616"/>
    </ligand>
</feature>
<proteinExistence type="inferred from homology"/>
<dbReference type="PANTHER" id="PTHR43284">
    <property type="entry name" value="ASPARAGINE SYNTHETASE (GLUTAMINE-HYDROLYZING)"/>
    <property type="match status" value="1"/>
</dbReference>
<reference evidence="8 9" key="1">
    <citation type="submission" date="2018-10" db="EMBL/GenBank/DDBJ databases">
        <title>Natronolimnobius sp. XQ-INN 246 isolated from Inner Mongolia Autonomous Region of China.</title>
        <authorList>
            <person name="Xue Q."/>
        </authorList>
    </citation>
    <scope>NUCLEOTIDE SEQUENCE [LARGE SCALE GENOMIC DNA]</scope>
    <source>
        <strain evidence="8 9">XQ-INN 246</strain>
    </source>
</reference>
<dbReference type="InterPro" id="IPR051786">
    <property type="entry name" value="ASN_synthetase/amidase"/>
</dbReference>
<comment type="catalytic activity">
    <reaction evidence="5">
        <text>L-aspartate + L-glutamine + ATP + H2O = L-asparagine + L-glutamate + AMP + diphosphate + H(+)</text>
        <dbReference type="Rhea" id="RHEA:12228"/>
        <dbReference type="ChEBI" id="CHEBI:15377"/>
        <dbReference type="ChEBI" id="CHEBI:15378"/>
        <dbReference type="ChEBI" id="CHEBI:29985"/>
        <dbReference type="ChEBI" id="CHEBI:29991"/>
        <dbReference type="ChEBI" id="CHEBI:30616"/>
        <dbReference type="ChEBI" id="CHEBI:33019"/>
        <dbReference type="ChEBI" id="CHEBI:58048"/>
        <dbReference type="ChEBI" id="CHEBI:58359"/>
        <dbReference type="ChEBI" id="CHEBI:456215"/>
        <dbReference type="EC" id="6.3.5.4"/>
    </reaction>
</comment>
<feature type="domain" description="Glutamine amidotransferase type-2" evidence="7">
    <location>
        <begin position="2"/>
        <end position="210"/>
    </location>
</feature>
<keyword evidence="2 5" id="KW-0547">Nucleotide-binding</keyword>
<evidence type="ECO:0000313" key="8">
    <source>
        <dbReference type="EMBL" id="THE65150.1"/>
    </source>
</evidence>
<dbReference type="EMBL" id="RBZW01000021">
    <property type="protein sequence ID" value="THE65150.1"/>
    <property type="molecule type" value="Genomic_DNA"/>
</dbReference>
<evidence type="ECO:0000256" key="3">
    <source>
        <dbReference type="ARBA" id="ARBA00022840"/>
    </source>
</evidence>